<name>A0A4V3JQY4_9LEPT</name>
<evidence type="ECO:0000256" key="1">
    <source>
        <dbReference type="SAM" id="Phobius"/>
    </source>
</evidence>
<keyword evidence="3" id="KW-1185">Reference proteome</keyword>
<proteinExistence type="predicted"/>
<dbReference type="RefSeq" id="WP_135651584.1">
    <property type="nucleotide sequence ID" value="NZ_RQGF01000043.1"/>
</dbReference>
<dbReference type="OrthoDB" id="7864805at2"/>
<dbReference type="EMBL" id="RQGF01000043">
    <property type="protein sequence ID" value="TGL57686.1"/>
    <property type="molecule type" value="Genomic_DNA"/>
</dbReference>
<feature type="transmembrane region" description="Helical" evidence="1">
    <location>
        <begin position="34"/>
        <end position="54"/>
    </location>
</feature>
<dbReference type="PANTHER" id="PTHR34821">
    <property type="entry name" value="INNER MEMBRANE PROTEIN YDCZ"/>
    <property type="match status" value="1"/>
</dbReference>
<keyword evidence="1" id="KW-1133">Transmembrane helix</keyword>
<accession>A0A4V3JQY4</accession>
<dbReference type="AlphaFoldDB" id="A0A4V3JQY4"/>
<feature type="transmembrane region" description="Helical" evidence="1">
    <location>
        <begin position="74"/>
        <end position="93"/>
    </location>
</feature>
<protein>
    <submittedName>
        <fullName evidence="2">DMT family transporter</fullName>
    </submittedName>
</protein>
<evidence type="ECO:0000313" key="3">
    <source>
        <dbReference type="Proteomes" id="UP000297762"/>
    </source>
</evidence>
<organism evidence="2 3">
    <name type="scientific">Leptospira sarikeiensis</name>
    <dbReference type="NCBI Taxonomy" id="2484943"/>
    <lineage>
        <taxon>Bacteria</taxon>
        <taxon>Pseudomonadati</taxon>
        <taxon>Spirochaetota</taxon>
        <taxon>Spirochaetia</taxon>
        <taxon>Leptospirales</taxon>
        <taxon>Leptospiraceae</taxon>
        <taxon>Leptospira</taxon>
    </lineage>
</organism>
<comment type="caution">
    <text evidence="2">The sequence shown here is derived from an EMBL/GenBank/DDBJ whole genome shotgun (WGS) entry which is preliminary data.</text>
</comment>
<sequence>MNLFLPIIFALLSGLAMSIQPGINSILGKNIQSPLLASTVSFFVGTIALAIVAFTVGEMKSASFIIQTIKEQPWWIWTGGLLGAIVVTSALVFAPKLGATSWIAFFLLGQVVTSILLEKWGVLGFPEKPISIQKLIGLGLLVLSAWLVRKG</sequence>
<dbReference type="Proteomes" id="UP000297762">
    <property type="component" value="Unassembled WGS sequence"/>
</dbReference>
<feature type="transmembrane region" description="Helical" evidence="1">
    <location>
        <begin position="99"/>
        <end position="117"/>
    </location>
</feature>
<feature type="transmembrane region" description="Helical" evidence="1">
    <location>
        <begin position="129"/>
        <end position="148"/>
    </location>
</feature>
<reference evidence="2" key="1">
    <citation type="journal article" date="2019" name="PLoS Negl. Trop. Dis.">
        <title>Revisiting the worldwide diversity of Leptospira species in the environment.</title>
        <authorList>
            <person name="Vincent A.T."/>
            <person name="Schiettekatte O."/>
            <person name="Bourhy P."/>
            <person name="Veyrier F.J."/>
            <person name="Picardeau M."/>
        </authorList>
    </citation>
    <scope>NUCLEOTIDE SEQUENCE [LARGE SCALE GENOMIC DNA]</scope>
    <source>
        <strain evidence="2">201702455</strain>
    </source>
</reference>
<keyword evidence="1" id="KW-0472">Membrane</keyword>
<dbReference type="InterPro" id="IPR006750">
    <property type="entry name" value="YdcZ"/>
</dbReference>
<keyword evidence="1" id="KW-0812">Transmembrane</keyword>
<dbReference type="PANTHER" id="PTHR34821:SF2">
    <property type="entry name" value="INNER MEMBRANE PROTEIN YDCZ"/>
    <property type="match status" value="1"/>
</dbReference>
<gene>
    <name evidence="2" type="ORF">EHQ64_20055</name>
</gene>
<dbReference type="Pfam" id="PF04657">
    <property type="entry name" value="DMT_YdcZ"/>
    <property type="match status" value="1"/>
</dbReference>
<dbReference type="GO" id="GO:0005886">
    <property type="term" value="C:plasma membrane"/>
    <property type="evidence" value="ECO:0007669"/>
    <property type="project" value="TreeGrafter"/>
</dbReference>
<evidence type="ECO:0000313" key="2">
    <source>
        <dbReference type="EMBL" id="TGL57686.1"/>
    </source>
</evidence>